<organism evidence="2 3">
    <name type="scientific">Desulfosporosinus nitroreducens</name>
    <dbReference type="NCBI Taxonomy" id="2018668"/>
    <lineage>
        <taxon>Bacteria</taxon>
        <taxon>Bacillati</taxon>
        <taxon>Bacillota</taxon>
        <taxon>Clostridia</taxon>
        <taxon>Eubacteriales</taxon>
        <taxon>Desulfitobacteriaceae</taxon>
        <taxon>Desulfosporosinus</taxon>
    </lineage>
</organism>
<keyword evidence="1" id="KW-0812">Transmembrane</keyword>
<keyword evidence="3" id="KW-1185">Reference proteome</keyword>
<feature type="transmembrane region" description="Helical" evidence="1">
    <location>
        <begin position="85"/>
        <end position="103"/>
    </location>
</feature>
<gene>
    <name evidence="2" type="ORF">M8H41_25265</name>
</gene>
<evidence type="ECO:0000313" key="3">
    <source>
        <dbReference type="Proteomes" id="UP001176021"/>
    </source>
</evidence>
<sequence length="141" mass="15587">MKLDKPLLAIAVGYIALIPAEIFTQIMKYYKFTSVSAFEAMSMLWTPEGSFLLGILAALGIASWGILIIYYSAKIWGTDYFPLKSMFLVMTIESLIFSIFGVLNKNPDLVQNISGNYVHAFGAAIGGLCVGLLLKRYVFPK</sequence>
<evidence type="ECO:0000256" key="1">
    <source>
        <dbReference type="SAM" id="Phobius"/>
    </source>
</evidence>
<protein>
    <recommendedName>
        <fullName evidence="4">DUF2127 domain-containing protein</fullName>
    </recommendedName>
</protein>
<dbReference type="Proteomes" id="UP001176021">
    <property type="component" value="Unassembled WGS sequence"/>
</dbReference>
<accession>A0ABT8QXL3</accession>
<feature type="transmembrane region" description="Helical" evidence="1">
    <location>
        <begin position="50"/>
        <end position="73"/>
    </location>
</feature>
<keyword evidence="1" id="KW-1133">Transmembrane helix</keyword>
<reference evidence="2" key="1">
    <citation type="submission" date="2022-05" db="EMBL/GenBank/DDBJ databases">
        <title>Expanded diversity of anoxic marine methylotrophy in a Black Sea sulfate reducing microorganism.</title>
        <authorList>
            <person name="Fischer P.Q."/>
            <person name="Stams A.J.M."/>
            <person name="Villanueva L."/>
            <person name="Sousa D.Z."/>
        </authorList>
    </citation>
    <scope>NUCLEOTIDE SEQUENCE</scope>
    <source>
        <strain evidence="2">P130</strain>
    </source>
</reference>
<keyword evidence="1" id="KW-0472">Membrane</keyword>
<comment type="caution">
    <text evidence="2">The sequence shown here is derived from an EMBL/GenBank/DDBJ whole genome shotgun (WGS) entry which is preliminary data.</text>
</comment>
<evidence type="ECO:0000313" key="2">
    <source>
        <dbReference type="EMBL" id="MDO0826092.1"/>
    </source>
</evidence>
<proteinExistence type="predicted"/>
<dbReference type="RefSeq" id="WP_302050433.1">
    <property type="nucleotide sequence ID" value="NZ_JAMJEV010000056.1"/>
</dbReference>
<feature type="transmembrane region" description="Helical" evidence="1">
    <location>
        <begin position="7"/>
        <end position="30"/>
    </location>
</feature>
<dbReference type="EMBL" id="JAMJEV010000056">
    <property type="protein sequence ID" value="MDO0826092.1"/>
    <property type="molecule type" value="Genomic_DNA"/>
</dbReference>
<name>A0ABT8QXL3_9FIRM</name>
<evidence type="ECO:0008006" key="4">
    <source>
        <dbReference type="Google" id="ProtNLM"/>
    </source>
</evidence>
<feature type="transmembrane region" description="Helical" evidence="1">
    <location>
        <begin position="115"/>
        <end position="134"/>
    </location>
</feature>